<evidence type="ECO:0008006" key="4">
    <source>
        <dbReference type="Google" id="ProtNLM"/>
    </source>
</evidence>
<evidence type="ECO:0000313" key="3">
    <source>
        <dbReference type="Proteomes" id="UP001446871"/>
    </source>
</evidence>
<evidence type="ECO:0000313" key="2">
    <source>
        <dbReference type="EMBL" id="KAK8083211.1"/>
    </source>
</evidence>
<accession>A0ABR1WL62</accession>
<dbReference type="EMBL" id="JAQQWM010000001">
    <property type="protein sequence ID" value="KAK8083211.1"/>
    <property type="molecule type" value="Genomic_DNA"/>
</dbReference>
<feature type="region of interest" description="Disordered" evidence="1">
    <location>
        <begin position="152"/>
        <end position="176"/>
    </location>
</feature>
<protein>
    <recommendedName>
        <fullName evidence="4">Rrn9 domain-containing protein</fullName>
    </recommendedName>
</protein>
<sequence length="373" mass="42382">MSRQSNGSSFTPPALDHETVSTPPTRPCSWIHENSYMCGELRLSSQSSRDESTAPSSLPAPEQPRIDMNDPWSPLSDGALLTQEEVHRRWALFSPIQRYQFQDMAKRYAELRQDIPSEAEEILSTSGAKMHVKKVLKPELFRNWDWDSASSRRRKSSTGEKTSSSGDNEDTYDEDEEEAYEMIDSMAFCSQRDSIEVRRESQGRRNSAEDYYRWDEDETFRGSLAQRFRRVTEKVISAVQSRCNSPQASKSNSPNNSDSDEAGGDNEPSASESPRTKSKLITFVQRPFSLSPKRRSQDKKQQGKPKHEPCHRSRHPSDPLLKNADKPGPILPVWSDRIGPKNERLEDLGACVRDLCVDSQKSIEPGHWLSGRC</sequence>
<feature type="compositionally biased region" description="Acidic residues" evidence="1">
    <location>
        <begin position="167"/>
        <end position="176"/>
    </location>
</feature>
<gene>
    <name evidence="2" type="ORF">PG996_001992</name>
</gene>
<feature type="compositionally biased region" description="Basic and acidic residues" evidence="1">
    <location>
        <begin position="298"/>
        <end position="317"/>
    </location>
</feature>
<feature type="compositionally biased region" description="Polar residues" evidence="1">
    <location>
        <begin position="239"/>
        <end position="248"/>
    </location>
</feature>
<dbReference type="Proteomes" id="UP001446871">
    <property type="component" value="Unassembled WGS sequence"/>
</dbReference>
<comment type="caution">
    <text evidence="2">The sequence shown here is derived from an EMBL/GenBank/DDBJ whole genome shotgun (WGS) entry which is preliminary data.</text>
</comment>
<feature type="compositionally biased region" description="Polar residues" evidence="1">
    <location>
        <begin position="1"/>
        <end position="11"/>
    </location>
</feature>
<keyword evidence="3" id="KW-1185">Reference proteome</keyword>
<evidence type="ECO:0000256" key="1">
    <source>
        <dbReference type="SAM" id="MobiDB-lite"/>
    </source>
</evidence>
<name>A0ABR1WL62_9PEZI</name>
<organism evidence="2 3">
    <name type="scientific">Apiospora saccharicola</name>
    <dbReference type="NCBI Taxonomy" id="335842"/>
    <lineage>
        <taxon>Eukaryota</taxon>
        <taxon>Fungi</taxon>
        <taxon>Dikarya</taxon>
        <taxon>Ascomycota</taxon>
        <taxon>Pezizomycotina</taxon>
        <taxon>Sordariomycetes</taxon>
        <taxon>Xylariomycetidae</taxon>
        <taxon>Amphisphaeriales</taxon>
        <taxon>Apiosporaceae</taxon>
        <taxon>Apiospora</taxon>
    </lineage>
</organism>
<feature type="region of interest" description="Disordered" evidence="1">
    <location>
        <begin position="239"/>
        <end position="328"/>
    </location>
</feature>
<feature type="region of interest" description="Disordered" evidence="1">
    <location>
        <begin position="1"/>
        <end position="29"/>
    </location>
</feature>
<reference evidence="2 3" key="1">
    <citation type="submission" date="2023-01" db="EMBL/GenBank/DDBJ databases">
        <title>Analysis of 21 Apiospora genomes using comparative genomics revels a genus with tremendous synthesis potential of carbohydrate active enzymes and secondary metabolites.</title>
        <authorList>
            <person name="Sorensen T."/>
        </authorList>
    </citation>
    <scope>NUCLEOTIDE SEQUENCE [LARGE SCALE GENOMIC DNA]</scope>
    <source>
        <strain evidence="2 3">CBS 83171</strain>
    </source>
</reference>
<feature type="region of interest" description="Disordered" evidence="1">
    <location>
        <begin position="41"/>
        <end position="70"/>
    </location>
</feature>
<proteinExistence type="predicted"/>